<keyword evidence="5 6" id="KW-0472">Membrane</keyword>
<dbReference type="AlphaFoldDB" id="A0A1M5W7I6"/>
<evidence type="ECO:0000259" key="7">
    <source>
        <dbReference type="Pfam" id="PF10035"/>
    </source>
</evidence>
<dbReference type="EMBL" id="FQXP01000005">
    <property type="protein sequence ID" value="SHH83425.1"/>
    <property type="molecule type" value="Genomic_DNA"/>
</dbReference>
<dbReference type="InterPro" id="IPR051461">
    <property type="entry name" value="UPF0750_membrane"/>
</dbReference>
<proteinExistence type="predicted"/>
<feature type="transmembrane region" description="Helical" evidence="6">
    <location>
        <begin position="94"/>
        <end position="114"/>
    </location>
</feature>
<comment type="subcellular location">
    <subcellularLocation>
        <location evidence="1">Cell membrane</location>
        <topology evidence="1">Multi-pass membrane protein</topology>
    </subcellularLocation>
</comment>
<sequence length="294" mass="32026">MSEVMEDVELNKRGNRKKLIVELLMIMLGNLILSLGLNWFLSPSDLVVGGITGVSIILDYLVNIPMWVTNIIVNLPLFLIAAKQLGFKFIAKSAFSAGFLSVALWFTGFIPPLVEDPGMLMNAVYGAIFLGVGIGIVLRASATTGGTDMAATIIHTAKKNFPLAKIMLCIDSTIIAIGAAVFGVEKAMYALIAVYIISRVVSTIIDGGDLSKSVLIVSDKHEELGKSIISRLKRGATSLRGTGMYTQHEKNLLYVVVRKNEIVELQKIVKEIDPKAFMTIMEAKEVIGEGFRDY</sequence>
<dbReference type="CDD" id="cd16380">
    <property type="entry name" value="YitT_C"/>
    <property type="match status" value="1"/>
</dbReference>
<dbReference type="InterPro" id="IPR019264">
    <property type="entry name" value="DUF2179"/>
</dbReference>
<keyword evidence="3 6" id="KW-0812">Transmembrane</keyword>
<feature type="transmembrane region" description="Helical" evidence="6">
    <location>
        <begin position="163"/>
        <end position="182"/>
    </location>
</feature>
<feature type="transmembrane region" description="Helical" evidence="6">
    <location>
        <begin position="120"/>
        <end position="142"/>
    </location>
</feature>
<evidence type="ECO:0000313" key="9">
    <source>
        <dbReference type="Proteomes" id="UP000184526"/>
    </source>
</evidence>
<reference evidence="8 9" key="1">
    <citation type="submission" date="2016-11" db="EMBL/GenBank/DDBJ databases">
        <authorList>
            <person name="Jaros S."/>
            <person name="Januszkiewicz K."/>
            <person name="Wedrychowicz H."/>
        </authorList>
    </citation>
    <scope>NUCLEOTIDE SEQUENCE [LARGE SCALE GENOMIC DNA]</scope>
    <source>
        <strain evidence="8 9">DSM 3089</strain>
    </source>
</reference>
<protein>
    <submittedName>
        <fullName evidence="8">Uncharacterized membrane-anchored protein YitT, contains DUF161 and DUF2179 domains</fullName>
    </submittedName>
</protein>
<dbReference type="PIRSF" id="PIRSF006483">
    <property type="entry name" value="Membrane_protein_YitT"/>
    <property type="match status" value="1"/>
</dbReference>
<dbReference type="Gene3D" id="3.30.70.120">
    <property type="match status" value="1"/>
</dbReference>
<dbReference type="PANTHER" id="PTHR33545:SF9">
    <property type="entry name" value="UPF0750 MEMBRANE PROTEIN YITE"/>
    <property type="match status" value="1"/>
</dbReference>
<evidence type="ECO:0000256" key="2">
    <source>
        <dbReference type="ARBA" id="ARBA00022475"/>
    </source>
</evidence>
<keyword evidence="4 6" id="KW-1133">Transmembrane helix</keyword>
<keyword evidence="9" id="KW-1185">Reference proteome</keyword>
<evidence type="ECO:0000313" key="8">
    <source>
        <dbReference type="EMBL" id="SHH83425.1"/>
    </source>
</evidence>
<organism evidence="8 9">
    <name type="scientific">Clostridium collagenovorans DSM 3089</name>
    <dbReference type="NCBI Taxonomy" id="1121306"/>
    <lineage>
        <taxon>Bacteria</taxon>
        <taxon>Bacillati</taxon>
        <taxon>Bacillota</taxon>
        <taxon>Clostridia</taxon>
        <taxon>Eubacteriales</taxon>
        <taxon>Clostridiaceae</taxon>
        <taxon>Clostridium</taxon>
    </lineage>
</organism>
<accession>A0A1M5W7I6</accession>
<dbReference type="InterPro" id="IPR003740">
    <property type="entry name" value="YitT"/>
</dbReference>
<evidence type="ECO:0000256" key="6">
    <source>
        <dbReference type="SAM" id="Phobius"/>
    </source>
</evidence>
<feature type="transmembrane region" description="Helical" evidence="6">
    <location>
        <begin position="20"/>
        <end position="40"/>
    </location>
</feature>
<feature type="transmembrane region" description="Helical" evidence="6">
    <location>
        <begin position="60"/>
        <end position="82"/>
    </location>
</feature>
<feature type="domain" description="DUF2179" evidence="7">
    <location>
        <begin position="234"/>
        <end position="288"/>
    </location>
</feature>
<dbReference type="GO" id="GO:0005886">
    <property type="term" value="C:plasma membrane"/>
    <property type="evidence" value="ECO:0007669"/>
    <property type="project" value="UniProtKB-SubCell"/>
</dbReference>
<dbReference type="Pfam" id="PF10035">
    <property type="entry name" value="DUF2179"/>
    <property type="match status" value="1"/>
</dbReference>
<evidence type="ECO:0000256" key="5">
    <source>
        <dbReference type="ARBA" id="ARBA00023136"/>
    </source>
</evidence>
<dbReference type="RefSeq" id="WP_242944318.1">
    <property type="nucleotide sequence ID" value="NZ_FQXP01000005.1"/>
</dbReference>
<dbReference type="Proteomes" id="UP000184526">
    <property type="component" value="Unassembled WGS sequence"/>
</dbReference>
<evidence type="ECO:0000256" key="1">
    <source>
        <dbReference type="ARBA" id="ARBA00004651"/>
    </source>
</evidence>
<gene>
    <name evidence="8" type="ORF">SAMN02745196_01598</name>
</gene>
<keyword evidence="2" id="KW-1003">Cell membrane</keyword>
<evidence type="ECO:0000256" key="3">
    <source>
        <dbReference type="ARBA" id="ARBA00022692"/>
    </source>
</evidence>
<dbReference type="InterPro" id="IPR015867">
    <property type="entry name" value="N-reg_PII/ATP_PRibTrfase_C"/>
</dbReference>
<name>A0A1M5W7I6_9CLOT</name>
<dbReference type="Pfam" id="PF02588">
    <property type="entry name" value="YitT_membrane"/>
    <property type="match status" value="1"/>
</dbReference>
<evidence type="ECO:0000256" key="4">
    <source>
        <dbReference type="ARBA" id="ARBA00022989"/>
    </source>
</evidence>
<dbReference type="PANTHER" id="PTHR33545">
    <property type="entry name" value="UPF0750 MEMBRANE PROTEIN YITT-RELATED"/>
    <property type="match status" value="1"/>
</dbReference>